<evidence type="ECO:0000313" key="2">
    <source>
        <dbReference type="Proteomes" id="UP000054018"/>
    </source>
</evidence>
<dbReference type="HOGENOM" id="CLU_2694616_0_0_1"/>
<reference evidence="2" key="2">
    <citation type="submission" date="2015-01" db="EMBL/GenBank/DDBJ databases">
        <title>Evolutionary Origins and Diversification of the Mycorrhizal Mutualists.</title>
        <authorList>
            <consortium name="DOE Joint Genome Institute"/>
            <consortium name="Mycorrhizal Genomics Consortium"/>
            <person name="Kohler A."/>
            <person name="Kuo A."/>
            <person name="Nagy L.G."/>
            <person name="Floudas D."/>
            <person name="Copeland A."/>
            <person name="Barry K.W."/>
            <person name="Cichocki N."/>
            <person name="Veneault-Fourrey C."/>
            <person name="LaButti K."/>
            <person name="Lindquist E.A."/>
            <person name="Lipzen A."/>
            <person name="Lundell T."/>
            <person name="Morin E."/>
            <person name="Murat C."/>
            <person name="Riley R."/>
            <person name="Ohm R."/>
            <person name="Sun H."/>
            <person name="Tunlid A."/>
            <person name="Henrissat B."/>
            <person name="Grigoriev I.V."/>
            <person name="Hibbett D.S."/>
            <person name="Martin F."/>
        </authorList>
    </citation>
    <scope>NUCLEOTIDE SEQUENCE [LARGE SCALE GENOMIC DNA]</scope>
    <source>
        <strain evidence="2">441</strain>
    </source>
</reference>
<evidence type="ECO:0000313" key="1">
    <source>
        <dbReference type="EMBL" id="KIK25930.1"/>
    </source>
</evidence>
<proteinExistence type="predicted"/>
<dbReference type="AlphaFoldDB" id="A0A0C9YLS7"/>
<protein>
    <submittedName>
        <fullName evidence="1">Uncharacterized protein</fullName>
    </submittedName>
</protein>
<reference evidence="1 2" key="1">
    <citation type="submission" date="2014-04" db="EMBL/GenBank/DDBJ databases">
        <authorList>
            <consortium name="DOE Joint Genome Institute"/>
            <person name="Kuo A."/>
            <person name="Kohler A."/>
            <person name="Costa M.D."/>
            <person name="Nagy L.G."/>
            <person name="Floudas D."/>
            <person name="Copeland A."/>
            <person name="Barry K.W."/>
            <person name="Cichocki N."/>
            <person name="Veneault-Fourrey C."/>
            <person name="LaButti K."/>
            <person name="Lindquist E.A."/>
            <person name="Lipzen A."/>
            <person name="Lundell T."/>
            <person name="Morin E."/>
            <person name="Murat C."/>
            <person name="Sun H."/>
            <person name="Tunlid A."/>
            <person name="Henrissat B."/>
            <person name="Grigoriev I.V."/>
            <person name="Hibbett D.S."/>
            <person name="Martin F."/>
            <person name="Nordberg H.P."/>
            <person name="Cantor M.N."/>
            <person name="Hua S.X."/>
        </authorList>
    </citation>
    <scope>NUCLEOTIDE SEQUENCE [LARGE SCALE GENOMIC DNA]</scope>
    <source>
        <strain evidence="1 2">441</strain>
    </source>
</reference>
<dbReference type="EMBL" id="KN833704">
    <property type="protein sequence ID" value="KIK25930.1"/>
    <property type="molecule type" value="Genomic_DNA"/>
</dbReference>
<sequence length="74" mass="8436">AFLAAIRVRRMCGYIPHISPWTEFVTAAETSDRPWGALERVHRIGDPLWLFGYHRLMSPTAACPLPLYHADEIS</sequence>
<gene>
    <name evidence="1" type="ORF">PISMIDRAFT_676433</name>
</gene>
<keyword evidence="2" id="KW-1185">Reference proteome</keyword>
<dbReference type="Proteomes" id="UP000054018">
    <property type="component" value="Unassembled WGS sequence"/>
</dbReference>
<accession>A0A0C9YLS7</accession>
<feature type="non-terminal residue" evidence="1">
    <location>
        <position position="1"/>
    </location>
</feature>
<organism evidence="1 2">
    <name type="scientific">Pisolithus microcarpus 441</name>
    <dbReference type="NCBI Taxonomy" id="765257"/>
    <lineage>
        <taxon>Eukaryota</taxon>
        <taxon>Fungi</taxon>
        <taxon>Dikarya</taxon>
        <taxon>Basidiomycota</taxon>
        <taxon>Agaricomycotina</taxon>
        <taxon>Agaricomycetes</taxon>
        <taxon>Agaricomycetidae</taxon>
        <taxon>Boletales</taxon>
        <taxon>Sclerodermatineae</taxon>
        <taxon>Pisolithaceae</taxon>
        <taxon>Pisolithus</taxon>
    </lineage>
</organism>
<name>A0A0C9YLS7_9AGAM</name>